<keyword evidence="4" id="KW-1185">Reference proteome</keyword>
<dbReference type="AlphaFoldDB" id="A0A431UMW1"/>
<dbReference type="RefSeq" id="WP_148103495.1">
    <property type="nucleotide sequence ID" value="NZ_RXNR01000041.1"/>
</dbReference>
<organism evidence="2 4">
    <name type="scientific">Lysinibacillus telephonicus</name>
    <dbReference type="NCBI Taxonomy" id="1714840"/>
    <lineage>
        <taxon>Bacteria</taxon>
        <taxon>Bacillati</taxon>
        <taxon>Bacillota</taxon>
        <taxon>Bacilli</taxon>
        <taxon>Bacillales</taxon>
        <taxon>Bacillaceae</taxon>
        <taxon>Lysinibacillus</taxon>
    </lineage>
</organism>
<reference evidence="2 4" key="1">
    <citation type="submission" date="2018-12" db="EMBL/GenBank/DDBJ databases">
        <authorList>
            <person name="Yu L."/>
        </authorList>
    </citation>
    <scope>NUCLEOTIDE SEQUENCE [LARGE SCALE GENOMIC DNA]</scope>
    <source>
        <strain evidence="2 4">S5H2222</strain>
    </source>
</reference>
<protein>
    <submittedName>
        <fullName evidence="2">Transposase</fullName>
    </submittedName>
</protein>
<accession>A0A431UMW1</accession>
<evidence type="ECO:0000313" key="4">
    <source>
        <dbReference type="Proteomes" id="UP000276349"/>
    </source>
</evidence>
<feature type="non-terminal residue" evidence="2">
    <location>
        <position position="54"/>
    </location>
</feature>
<dbReference type="InterPro" id="IPR055247">
    <property type="entry name" value="InsJ-like_HTH"/>
</dbReference>
<proteinExistence type="predicted"/>
<dbReference type="OrthoDB" id="9797531at2"/>
<dbReference type="SUPFAM" id="SSF46689">
    <property type="entry name" value="Homeodomain-like"/>
    <property type="match status" value="1"/>
</dbReference>
<dbReference type="Pfam" id="PF13518">
    <property type="entry name" value="HTH_28"/>
    <property type="match status" value="1"/>
</dbReference>
<evidence type="ECO:0000313" key="2">
    <source>
        <dbReference type="EMBL" id="RTQ91311.1"/>
    </source>
</evidence>
<comment type="caution">
    <text evidence="2">The sequence shown here is derived from an EMBL/GenBank/DDBJ whole genome shotgun (WGS) entry which is preliminary data.</text>
</comment>
<gene>
    <name evidence="3" type="ORF">EKG35_02455</name>
    <name evidence="2" type="ORF">EKG35_13585</name>
</gene>
<dbReference type="EMBL" id="RXNR01000041">
    <property type="protein sequence ID" value="RTQ91311.1"/>
    <property type="molecule type" value="Genomic_DNA"/>
</dbReference>
<dbReference type="Proteomes" id="UP000276349">
    <property type="component" value="Unassembled WGS sequence"/>
</dbReference>
<dbReference type="EMBL" id="RXNR01000004">
    <property type="protein sequence ID" value="RTQ95860.1"/>
    <property type="molecule type" value="Genomic_DNA"/>
</dbReference>
<sequence>MTFYKYPKEFMLKIIQLYLSGDYSFEKLGQKFQIHKSTLKEWYVKYEVFGEAVF</sequence>
<name>A0A431UMW1_9BACI</name>
<evidence type="ECO:0000259" key="1">
    <source>
        <dbReference type="Pfam" id="PF13518"/>
    </source>
</evidence>
<feature type="domain" description="Insertion element IS150 protein InsJ-like helix-turn-helix" evidence="1">
    <location>
        <begin position="12"/>
        <end position="52"/>
    </location>
</feature>
<evidence type="ECO:0000313" key="3">
    <source>
        <dbReference type="EMBL" id="RTQ95860.1"/>
    </source>
</evidence>
<dbReference type="InterPro" id="IPR009057">
    <property type="entry name" value="Homeodomain-like_sf"/>
</dbReference>